<protein>
    <recommendedName>
        <fullName evidence="3">Sulfotransferase family protein</fullName>
    </recommendedName>
</protein>
<keyword evidence="2" id="KW-1185">Reference proteome</keyword>
<dbReference type="InterPro" id="IPR027417">
    <property type="entry name" value="P-loop_NTPase"/>
</dbReference>
<evidence type="ECO:0008006" key="3">
    <source>
        <dbReference type="Google" id="ProtNLM"/>
    </source>
</evidence>
<dbReference type="AlphaFoldDB" id="A0A8H9GHN5"/>
<dbReference type="EMBL" id="BMPT01000008">
    <property type="protein sequence ID" value="GGM27576.1"/>
    <property type="molecule type" value="Genomic_DNA"/>
</dbReference>
<proteinExistence type="predicted"/>
<comment type="caution">
    <text evidence="1">The sequence shown here is derived from an EMBL/GenBank/DDBJ whole genome shotgun (WGS) entry which is preliminary data.</text>
</comment>
<reference evidence="1" key="1">
    <citation type="journal article" date="2014" name="Int. J. Syst. Evol. Microbiol.">
        <title>Complete genome sequence of Corynebacterium casei LMG S-19264T (=DSM 44701T), isolated from a smear-ripened cheese.</title>
        <authorList>
            <consortium name="US DOE Joint Genome Institute (JGI-PGF)"/>
            <person name="Walter F."/>
            <person name="Albersmeier A."/>
            <person name="Kalinowski J."/>
            <person name="Ruckert C."/>
        </authorList>
    </citation>
    <scope>NUCLEOTIDE SEQUENCE</scope>
    <source>
        <strain evidence="1">JCM 3051</strain>
    </source>
</reference>
<dbReference type="RefSeq" id="WP_171106746.1">
    <property type="nucleotide sequence ID" value="NZ_BMPT01000008.1"/>
</dbReference>
<evidence type="ECO:0000313" key="1">
    <source>
        <dbReference type="EMBL" id="GGM27576.1"/>
    </source>
</evidence>
<name>A0A8H9GHN5_9MICO</name>
<gene>
    <name evidence="1" type="ORF">GCM10010102_24070</name>
</gene>
<dbReference type="Proteomes" id="UP000655589">
    <property type="component" value="Unassembled WGS sequence"/>
</dbReference>
<reference evidence="1" key="2">
    <citation type="submission" date="2020-09" db="EMBL/GenBank/DDBJ databases">
        <authorList>
            <person name="Sun Q."/>
            <person name="Ohkuma M."/>
        </authorList>
    </citation>
    <scope>NUCLEOTIDE SEQUENCE</scope>
    <source>
        <strain evidence="1">JCM 3051</strain>
    </source>
</reference>
<evidence type="ECO:0000313" key="2">
    <source>
        <dbReference type="Proteomes" id="UP000655589"/>
    </source>
</evidence>
<accession>A0A8H9GHN5</accession>
<organism evidence="1 2">
    <name type="scientific">Promicromonospora citrea</name>
    <dbReference type="NCBI Taxonomy" id="43677"/>
    <lineage>
        <taxon>Bacteria</taxon>
        <taxon>Bacillati</taxon>
        <taxon>Actinomycetota</taxon>
        <taxon>Actinomycetes</taxon>
        <taxon>Micrococcales</taxon>
        <taxon>Promicromonosporaceae</taxon>
        <taxon>Promicromonospora</taxon>
    </lineage>
</organism>
<sequence length="331" mass="36537">MKHLVLHAGAAKTGTTLVQKALGANRAAFGARGYGVLVRHDFEAVTAGEHAHWRRHGGDLEHVRTAFARVREQLGRDGHDSLVLSHEDLFATVTSFRAGPLYRAAPDVLRIAREELRPERLTVLFGVRRQDRFVESAYLQTVRMGSTLRFEEFLDPVTVDHLRWDVLVESVRAALPEDADLVVTYFETIRERGGRGFVRDFFRATGTGVTPVFSFNTQAVNRGYSEVALQLALVGNALLGKEDAQVLRHVLDEKFSNVTHPPPVLLTPAARERLLVALAASNTALHRLVDGEGLSPYLPAEPTSAAHFPSEPRVRALAFPHRGAPVPTEES</sequence>
<dbReference type="SUPFAM" id="SSF52540">
    <property type="entry name" value="P-loop containing nucleoside triphosphate hydrolases"/>
    <property type="match status" value="1"/>
</dbReference>